<comment type="caution">
    <text evidence="3">The sequence shown here is derived from an EMBL/GenBank/DDBJ whole genome shotgun (WGS) entry which is preliminary data.</text>
</comment>
<evidence type="ECO:0000259" key="2">
    <source>
        <dbReference type="Pfam" id="PF20722"/>
    </source>
</evidence>
<reference evidence="3" key="1">
    <citation type="journal article" date="2020" name="New Phytol.">
        <title>Comparative genomics reveals dynamic genome evolution in host specialist ectomycorrhizal fungi.</title>
        <authorList>
            <person name="Lofgren L.A."/>
            <person name="Nguyen N.H."/>
            <person name="Vilgalys R."/>
            <person name="Ruytinx J."/>
            <person name="Liao H.L."/>
            <person name="Branco S."/>
            <person name="Kuo A."/>
            <person name="LaButti K."/>
            <person name="Lipzen A."/>
            <person name="Andreopoulos W."/>
            <person name="Pangilinan J."/>
            <person name="Riley R."/>
            <person name="Hundley H."/>
            <person name="Na H."/>
            <person name="Barry K."/>
            <person name="Grigoriev I.V."/>
            <person name="Stajich J.E."/>
            <person name="Kennedy P.G."/>
        </authorList>
    </citation>
    <scope>NUCLEOTIDE SEQUENCE</scope>
    <source>
        <strain evidence="3">S12</strain>
    </source>
</reference>
<dbReference type="AlphaFoldDB" id="A0A9P7DAK0"/>
<dbReference type="GeneID" id="64601632"/>
<protein>
    <recommendedName>
        <fullName evidence="2">DUF6830 domain-containing protein</fullName>
    </recommendedName>
</protein>
<gene>
    <name evidence="3" type="ORF">HD556DRAFT_1451053</name>
</gene>
<feature type="domain" description="DUF6830" evidence="2">
    <location>
        <begin position="44"/>
        <end position="202"/>
    </location>
</feature>
<dbReference type="RefSeq" id="XP_041152572.1">
    <property type="nucleotide sequence ID" value="XM_041307868.1"/>
</dbReference>
<sequence length="311" mass="34885">MSLLDHEQCAEEPEDVDPDVDDDVDTHDISPEPQQPGHIHPITNYFAIARALRCRDDGSVPVPLRSFSVGCTAFNLGYDPSIRSITIDEVAVKFGLPDLQPAIADFLQHEATHGHQHIHAIGGPRRAGPTADLPFDKIQVWFKIRLQETDFHNTHTIKPAQTLNCAPPSGPWTLGRYDTVIVETTVGYSWPSSRLSGHTVTQIRLIMRPIGKSGTQWSWQDRFLTYVQCFDLSNDCDANTQLHLLKRAKRSNGDRMGDIIPLSQLRAPINLVPCFGVAVDKRLTAHNSMEHAAEFWLNEFWEKSTFFALSA</sequence>
<feature type="region of interest" description="Disordered" evidence="1">
    <location>
        <begin position="1"/>
        <end position="39"/>
    </location>
</feature>
<name>A0A9P7DAK0_9AGAM</name>
<evidence type="ECO:0000313" key="3">
    <source>
        <dbReference type="EMBL" id="KAG1785087.1"/>
    </source>
</evidence>
<dbReference type="EMBL" id="JABBWE010000119">
    <property type="protein sequence ID" value="KAG1785087.1"/>
    <property type="molecule type" value="Genomic_DNA"/>
</dbReference>
<keyword evidence="4" id="KW-1185">Reference proteome</keyword>
<organism evidence="3 4">
    <name type="scientific">Suillus plorans</name>
    <dbReference type="NCBI Taxonomy" id="116603"/>
    <lineage>
        <taxon>Eukaryota</taxon>
        <taxon>Fungi</taxon>
        <taxon>Dikarya</taxon>
        <taxon>Basidiomycota</taxon>
        <taxon>Agaricomycotina</taxon>
        <taxon>Agaricomycetes</taxon>
        <taxon>Agaricomycetidae</taxon>
        <taxon>Boletales</taxon>
        <taxon>Suillineae</taxon>
        <taxon>Suillaceae</taxon>
        <taxon>Suillus</taxon>
    </lineage>
</organism>
<accession>A0A9P7DAK0</accession>
<proteinExistence type="predicted"/>
<evidence type="ECO:0000313" key="4">
    <source>
        <dbReference type="Proteomes" id="UP000719766"/>
    </source>
</evidence>
<feature type="compositionally biased region" description="Acidic residues" evidence="1">
    <location>
        <begin position="10"/>
        <end position="25"/>
    </location>
</feature>
<dbReference type="InterPro" id="IPR049233">
    <property type="entry name" value="DUF6830"/>
</dbReference>
<dbReference type="Pfam" id="PF20722">
    <property type="entry name" value="DUF6830"/>
    <property type="match status" value="1"/>
</dbReference>
<dbReference type="OrthoDB" id="3232986at2759"/>
<dbReference type="Proteomes" id="UP000719766">
    <property type="component" value="Unassembled WGS sequence"/>
</dbReference>
<evidence type="ECO:0000256" key="1">
    <source>
        <dbReference type="SAM" id="MobiDB-lite"/>
    </source>
</evidence>